<organism evidence="2 3">
    <name type="scientific">Mycolicibacterium poriferae</name>
    <dbReference type="NCBI Taxonomy" id="39694"/>
    <lineage>
        <taxon>Bacteria</taxon>
        <taxon>Bacillati</taxon>
        <taxon>Actinomycetota</taxon>
        <taxon>Actinomycetes</taxon>
        <taxon>Mycobacteriales</taxon>
        <taxon>Mycobacteriaceae</taxon>
        <taxon>Mycolicibacterium</taxon>
    </lineage>
</organism>
<reference evidence="2 3" key="1">
    <citation type="journal article" date="2019" name="Emerg. Microbes Infect.">
        <title>Comprehensive subspecies identification of 175 nontuberculous mycobacteria species based on 7547 genomic profiles.</title>
        <authorList>
            <person name="Matsumoto Y."/>
            <person name="Kinjo T."/>
            <person name="Motooka D."/>
            <person name="Nabeya D."/>
            <person name="Jung N."/>
            <person name="Uechi K."/>
            <person name="Horii T."/>
            <person name="Iida T."/>
            <person name="Fujita J."/>
            <person name="Nakamura S."/>
        </authorList>
    </citation>
    <scope>NUCLEOTIDE SEQUENCE [LARGE SCALE GENOMIC DNA]</scope>
    <source>
        <strain evidence="2 3">JCM 12603</strain>
    </source>
</reference>
<dbReference type="Proteomes" id="UP000466785">
    <property type="component" value="Chromosome"/>
</dbReference>
<protein>
    <recommendedName>
        <fullName evidence="1">Haemophore haem-binding domain-containing protein</fullName>
    </recommendedName>
</protein>
<dbReference type="Gene3D" id="1.20.20.20">
    <property type="entry name" value="Haemophore, haem-binding domain"/>
    <property type="match status" value="1"/>
</dbReference>
<proteinExistence type="predicted"/>
<dbReference type="InterPro" id="IPR032407">
    <property type="entry name" value="MHB"/>
</dbReference>
<keyword evidence="3" id="KW-1185">Reference proteome</keyword>
<dbReference type="InterPro" id="IPR038378">
    <property type="entry name" value="MHB_sf"/>
</dbReference>
<evidence type="ECO:0000313" key="3">
    <source>
        <dbReference type="Proteomes" id="UP000466785"/>
    </source>
</evidence>
<evidence type="ECO:0000313" key="2">
    <source>
        <dbReference type="EMBL" id="BBX50855.1"/>
    </source>
</evidence>
<name>A0A6N4V7J2_9MYCO</name>
<dbReference type="AlphaFoldDB" id="A0A6N4V7J2"/>
<dbReference type="KEGG" id="mpof:MPOR_18810"/>
<gene>
    <name evidence="2" type="ORF">MPOR_18810</name>
</gene>
<dbReference type="NCBIfam" id="TIGR04529">
    <property type="entry name" value="MTB_hemophore"/>
    <property type="match status" value="1"/>
</dbReference>
<dbReference type="EMBL" id="AP022570">
    <property type="protein sequence ID" value="BBX50855.1"/>
    <property type="molecule type" value="Genomic_DNA"/>
</dbReference>
<dbReference type="GO" id="GO:0020037">
    <property type="term" value="F:heme binding"/>
    <property type="evidence" value="ECO:0007669"/>
    <property type="project" value="InterPro"/>
</dbReference>
<evidence type="ECO:0000259" key="1">
    <source>
        <dbReference type="Pfam" id="PF16525"/>
    </source>
</evidence>
<feature type="domain" description="Haemophore haem-binding" evidence="1">
    <location>
        <begin position="45"/>
        <end position="121"/>
    </location>
</feature>
<dbReference type="Pfam" id="PF16525">
    <property type="entry name" value="MHB"/>
    <property type="match status" value="1"/>
</dbReference>
<accession>A0A6N4V7J2</accession>
<sequence length="130" mass="13724">MGQRQRIKENGMADGMSTRRVVAAVLGLGALSLGVAAPAASQPPPNCSSADLAGVMTGVLASTTGYLYTHPPVNAFFTTIGDLDPEQRRVALAEFLDTNPQVKAELQGIRQPAVDFRNRCGRDIPDLGES</sequence>